<proteinExistence type="predicted"/>
<feature type="region of interest" description="Disordered" evidence="1">
    <location>
        <begin position="144"/>
        <end position="313"/>
    </location>
</feature>
<feature type="compositionally biased region" description="Low complexity" evidence="1">
    <location>
        <begin position="40"/>
        <end position="55"/>
    </location>
</feature>
<dbReference type="EMBL" id="CM012445">
    <property type="protein sequence ID" value="RVE67891.1"/>
    <property type="molecule type" value="Genomic_DNA"/>
</dbReference>
<dbReference type="AlphaFoldDB" id="A0A437CZ15"/>
<dbReference type="OrthoDB" id="8964791at2759"/>
<organism evidence="2 3">
    <name type="scientific">Oryzias javanicus</name>
    <name type="common">Javanese ricefish</name>
    <name type="synonym">Aplocheilus javanicus</name>
    <dbReference type="NCBI Taxonomy" id="123683"/>
    <lineage>
        <taxon>Eukaryota</taxon>
        <taxon>Metazoa</taxon>
        <taxon>Chordata</taxon>
        <taxon>Craniata</taxon>
        <taxon>Vertebrata</taxon>
        <taxon>Euteleostomi</taxon>
        <taxon>Actinopterygii</taxon>
        <taxon>Neopterygii</taxon>
        <taxon>Teleostei</taxon>
        <taxon>Neoteleostei</taxon>
        <taxon>Acanthomorphata</taxon>
        <taxon>Ovalentaria</taxon>
        <taxon>Atherinomorphae</taxon>
        <taxon>Beloniformes</taxon>
        <taxon>Adrianichthyidae</taxon>
        <taxon>Oryziinae</taxon>
        <taxon>Oryzias</taxon>
    </lineage>
</organism>
<keyword evidence="3" id="KW-1185">Reference proteome</keyword>
<reference evidence="2 3" key="2">
    <citation type="submission" date="2019-01" db="EMBL/GenBank/DDBJ databases">
        <title>A chromosome length genome reference of the Java medaka (oryzias javanicus).</title>
        <authorList>
            <person name="Herpin A."/>
            <person name="Takehana Y."/>
            <person name="Naruse K."/>
            <person name="Ansai S."/>
            <person name="Kawaguchi M."/>
        </authorList>
    </citation>
    <scope>NUCLEOTIDE SEQUENCE [LARGE SCALE GENOMIC DNA]</scope>
    <source>
        <strain evidence="2">RS831</strain>
        <tissue evidence="2">Whole body</tissue>
    </source>
</reference>
<gene>
    <name evidence="2" type="ORF">OJAV_G00086340</name>
</gene>
<feature type="compositionally biased region" description="Low complexity" evidence="1">
    <location>
        <begin position="145"/>
        <end position="169"/>
    </location>
</feature>
<name>A0A437CZ15_ORYJA</name>
<feature type="compositionally biased region" description="Basic residues" evidence="1">
    <location>
        <begin position="1"/>
        <end position="17"/>
    </location>
</feature>
<evidence type="ECO:0000256" key="1">
    <source>
        <dbReference type="SAM" id="MobiDB-lite"/>
    </source>
</evidence>
<feature type="compositionally biased region" description="Basic and acidic residues" evidence="1">
    <location>
        <begin position="264"/>
        <end position="273"/>
    </location>
</feature>
<protein>
    <submittedName>
        <fullName evidence="2">Uncharacterized protein</fullName>
    </submittedName>
</protein>
<dbReference type="Proteomes" id="UP000283210">
    <property type="component" value="Chromosome 9"/>
</dbReference>
<accession>A0A437CZ15</accession>
<feature type="compositionally biased region" description="Acidic residues" evidence="1">
    <location>
        <begin position="196"/>
        <end position="208"/>
    </location>
</feature>
<reference evidence="2 3" key="1">
    <citation type="submission" date="2018-11" db="EMBL/GenBank/DDBJ databases">
        <authorList>
            <person name="Lopez-Roques C."/>
            <person name="Donnadieu C."/>
            <person name="Bouchez O."/>
            <person name="Klopp C."/>
            <person name="Cabau C."/>
            <person name="Zahm M."/>
        </authorList>
    </citation>
    <scope>NUCLEOTIDE SEQUENCE [LARGE SCALE GENOMIC DNA]</scope>
    <source>
        <strain evidence="2">RS831</strain>
        <tissue evidence="2">Whole body</tissue>
    </source>
</reference>
<evidence type="ECO:0000313" key="3">
    <source>
        <dbReference type="Proteomes" id="UP000283210"/>
    </source>
</evidence>
<feature type="region of interest" description="Disordered" evidence="1">
    <location>
        <begin position="1"/>
        <end position="64"/>
    </location>
</feature>
<feature type="compositionally biased region" description="Low complexity" evidence="1">
    <location>
        <begin position="210"/>
        <end position="220"/>
    </location>
</feature>
<sequence>MPSKRKKNKRRMRRVQVQRRELEEQHAANPPVKSSTGMVAAAPPATTTKKASKSAAPPPEKIPVVFPVTAPTKMEPKPVEMEPVMKLLSEDYRPPDADVGLVEQISAGDHVDVELEAPTFAPEAAPSPEPLAADEIDAVHKAELVLETEPATEVVPPAEVPVGAPAELEIQPEAKAEPEPTHPIFDLESEVKAESQPEEDSAAVEEDVSAPAPVQEAAAEPPEPELPSDHVSVEVEPVADDLISEPAVGSEAAAEISDGDAEEVAPREQEEHAAATPAQDLLVETEEIPEVSDKTSEPEEAAGTQNEKAADGLLSSDVVDTETNLTVEASAFQQETQTDGDTLAAQTESVVLPDLDPAEETLSVSRADSAAEQTHAAAQLDNPKAESCDLPCQMQLPVESLSAEEISTFFSAFLSGRSEALRGVSRPTFFNFLRLRTEQPGNRRNHPRFEVPFLSCIL</sequence>
<evidence type="ECO:0000313" key="2">
    <source>
        <dbReference type="EMBL" id="RVE67891.1"/>
    </source>
</evidence>